<evidence type="ECO:0000313" key="4">
    <source>
        <dbReference type="Proteomes" id="UP000075883"/>
    </source>
</evidence>
<dbReference type="InterPro" id="IPR053921">
    <property type="entry name" value="MKRN2OS-like_C"/>
</dbReference>
<sequence length="185" mass="21509">MYYSQDLMCVRHCNQTIFSYDILTQCPLCAKPLGEHLDSTPITSFQNQNNLHIGLTSSNGTIVEFDANGLTKLPPKSNTPTDDWDQCLVIARVPEPWYDRWDEVLEKISCDSSWRKEMYKEDTHNCYAFVLSFLSALEYGEFYDFCHDKLSFSKQMIASKTQSAAKYITIHRKLQTRNYFIEEQG</sequence>
<organism evidence="3 4">
    <name type="scientific">Anopheles culicifacies</name>
    <dbReference type="NCBI Taxonomy" id="139723"/>
    <lineage>
        <taxon>Eukaryota</taxon>
        <taxon>Metazoa</taxon>
        <taxon>Ecdysozoa</taxon>
        <taxon>Arthropoda</taxon>
        <taxon>Hexapoda</taxon>
        <taxon>Insecta</taxon>
        <taxon>Pterygota</taxon>
        <taxon>Neoptera</taxon>
        <taxon>Endopterygota</taxon>
        <taxon>Diptera</taxon>
        <taxon>Nematocera</taxon>
        <taxon>Culicoidea</taxon>
        <taxon>Culicidae</taxon>
        <taxon>Anophelinae</taxon>
        <taxon>Anopheles</taxon>
        <taxon>culicifacies species complex</taxon>
    </lineage>
</organism>
<reference evidence="3" key="2">
    <citation type="submission" date="2020-05" db="UniProtKB">
        <authorList>
            <consortium name="EnsemblMetazoa"/>
        </authorList>
    </citation>
    <scope>IDENTIFICATION</scope>
    <source>
        <strain evidence="3">A-37</strain>
    </source>
</reference>
<evidence type="ECO:0008006" key="5">
    <source>
        <dbReference type="Google" id="ProtNLM"/>
    </source>
</evidence>
<feature type="domain" description="MKRN2 opposite strand protein-like C-terminal" evidence="1">
    <location>
        <begin position="42"/>
        <end position="174"/>
    </location>
</feature>
<feature type="domain" description="MKRN2 opposite strand protein-like N-terminal" evidence="2">
    <location>
        <begin position="5"/>
        <end position="33"/>
    </location>
</feature>
<proteinExistence type="predicted"/>
<dbReference type="AlphaFoldDB" id="A0A182MCE5"/>
<dbReference type="Pfam" id="PF22795">
    <property type="entry name" value="DUF4796_N"/>
    <property type="match status" value="1"/>
</dbReference>
<reference evidence="4" key="1">
    <citation type="submission" date="2013-09" db="EMBL/GenBank/DDBJ databases">
        <title>The Genome Sequence of Anopheles culicifacies species A.</title>
        <authorList>
            <consortium name="The Broad Institute Genomics Platform"/>
            <person name="Neafsey D.E."/>
            <person name="Besansky N."/>
            <person name="Howell P."/>
            <person name="Walton C."/>
            <person name="Young S.K."/>
            <person name="Zeng Q."/>
            <person name="Gargeya S."/>
            <person name="Fitzgerald M."/>
            <person name="Haas B."/>
            <person name="Abouelleil A."/>
            <person name="Allen A.W."/>
            <person name="Alvarado L."/>
            <person name="Arachchi H.M."/>
            <person name="Berlin A.M."/>
            <person name="Chapman S.B."/>
            <person name="Gainer-Dewar J."/>
            <person name="Goldberg J."/>
            <person name="Griggs A."/>
            <person name="Gujja S."/>
            <person name="Hansen M."/>
            <person name="Howarth C."/>
            <person name="Imamovic A."/>
            <person name="Ireland A."/>
            <person name="Larimer J."/>
            <person name="McCowan C."/>
            <person name="Murphy C."/>
            <person name="Pearson M."/>
            <person name="Poon T.W."/>
            <person name="Priest M."/>
            <person name="Roberts A."/>
            <person name="Saif S."/>
            <person name="Shea T."/>
            <person name="Sisk P."/>
            <person name="Sykes S."/>
            <person name="Wortman J."/>
            <person name="Nusbaum C."/>
            <person name="Birren B."/>
        </authorList>
    </citation>
    <scope>NUCLEOTIDE SEQUENCE [LARGE SCALE GENOMIC DNA]</scope>
    <source>
        <strain evidence="4">A-37</strain>
    </source>
</reference>
<dbReference type="Proteomes" id="UP000075883">
    <property type="component" value="Unassembled WGS sequence"/>
</dbReference>
<dbReference type="VEuPathDB" id="VectorBase:ACUA014861"/>
<protein>
    <recommendedName>
        <fullName evidence="5">MKRN2 opposite strand protein</fullName>
    </recommendedName>
</protein>
<dbReference type="InterPro" id="IPR053922">
    <property type="entry name" value="MKRN2OS-like_N"/>
</dbReference>
<keyword evidence="4" id="KW-1185">Reference proteome</keyword>
<accession>A0A182MCE5</accession>
<evidence type="ECO:0000259" key="1">
    <source>
        <dbReference type="Pfam" id="PF16044"/>
    </source>
</evidence>
<dbReference type="PANTHER" id="PTHR33963:SF2">
    <property type="entry name" value="MKRN2 OPPOSITE STRAND PROTEIN"/>
    <property type="match status" value="1"/>
</dbReference>
<evidence type="ECO:0000259" key="2">
    <source>
        <dbReference type="Pfam" id="PF22795"/>
    </source>
</evidence>
<evidence type="ECO:0000313" key="3">
    <source>
        <dbReference type="EnsemblMetazoa" id="ACUA014861-PA"/>
    </source>
</evidence>
<dbReference type="EMBL" id="AXCM01000141">
    <property type="status" value="NOT_ANNOTATED_CDS"/>
    <property type="molecule type" value="Genomic_DNA"/>
</dbReference>
<dbReference type="EnsemblMetazoa" id="ACUA014861-RA">
    <property type="protein sequence ID" value="ACUA014861-PA"/>
    <property type="gene ID" value="ACUA014861"/>
</dbReference>
<dbReference type="PANTHER" id="PTHR33963">
    <property type="entry name" value="MKRN2 OPPOSITE STRAND PROTEIN"/>
    <property type="match status" value="1"/>
</dbReference>
<name>A0A182MCE5_9DIPT</name>
<dbReference type="Pfam" id="PF16044">
    <property type="entry name" value="DUF4796_C"/>
    <property type="match status" value="1"/>
</dbReference>
<dbReference type="InterPro" id="IPR032016">
    <property type="entry name" value="MKRN2OS-like"/>
</dbReference>